<gene>
    <name evidence="1" type="ORF">ACFTOW_13450</name>
</gene>
<evidence type="ECO:0000313" key="2">
    <source>
        <dbReference type="Proteomes" id="UP001597186"/>
    </source>
</evidence>
<evidence type="ECO:0000313" key="1">
    <source>
        <dbReference type="EMBL" id="MFD1510406.1"/>
    </source>
</evidence>
<proteinExistence type="predicted"/>
<organism evidence="1 2">
    <name type="scientific">Lacimonas salitolerans</name>
    <dbReference type="NCBI Taxonomy" id="1323750"/>
    <lineage>
        <taxon>Bacteria</taxon>
        <taxon>Pseudomonadati</taxon>
        <taxon>Pseudomonadota</taxon>
        <taxon>Alphaproteobacteria</taxon>
        <taxon>Rhodobacterales</taxon>
        <taxon>Paracoccaceae</taxon>
        <taxon>Lacimonas</taxon>
    </lineage>
</organism>
<comment type="caution">
    <text evidence="1">The sequence shown here is derived from an EMBL/GenBank/DDBJ whole genome shotgun (WGS) entry which is preliminary data.</text>
</comment>
<dbReference type="RefSeq" id="WP_379916554.1">
    <property type="nucleotide sequence ID" value="NZ_JBHUDD010000091.1"/>
</dbReference>
<sequence length="97" mass="10485">MFSQRRLCVGRRCNRHGKRLLLQADDGTVWPVPPQWTDLASEDPDVVIGGGDALLRFADLIALAELVGRLSGKLVDSDADTCKGNYAANVRGITPHG</sequence>
<protein>
    <submittedName>
        <fullName evidence="1">DUF5372 family protein</fullName>
    </submittedName>
</protein>
<accession>A0ABW4EJU9</accession>
<name>A0ABW4EJU9_9RHOB</name>
<reference evidence="2" key="1">
    <citation type="journal article" date="2019" name="Int. J. Syst. Evol. Microbiol.">
        <title>The Global Catalogue of Microorganisms (GCM) 10K type strain sequencing project: providing services to taxonomists for standard genome sequencing and annotation.</title>
        <authorList>
            <consortium name="The Broad Institute Genomics Platform"/>
            <consortium name="The Broad Institute Genome Sequencing Center for Infectious Disease"/>
            <person name="Wu L."/>
            <person name="Ma J."/>
        </authorList>
    </citation>
    <scope>NUCLEOTIDE SEQUENCE [LARGE SCALE GENOMIC DNA]</scope>
    <source>
        <strain evidence="2">CGMCC 1.12477</strain>
    </source>
</reference>
<dbReference type="InterPro" id="IPR035315">
    <property type="entry name" value="DUF5372"/>
</dbReference>
<dbReference type="Proteomes" id="UP001597186">
    <property type="component" value="Unassembled WGS sequence"/>
</dbReference>
<keyword evidence="2" id="KW-1185">Reference proteome</keyword>
<dbReference type="Pfam" id="PF17342">
    <property type="entry name" value="DUF5372"/>
    <property type="match status" value="1"/>
</dbReference>
<dbReference type="EMBL" id="JBHUDD010000091">
    <property type="protein sequence ID" value="MFD1510406.1"/>
    <property type="molecule type" value="Genomic_DNA"/>
</dbReference>